<feature type="domain" description="Protein kinase" evidence="3">
    <location>
        <begin position="127"/>
        <end position="432"/>
    </location>
</feature>
<dbReference type="InterPro" id="IPR004147">
    <property type="entry name" value="ABC1_dom"/>
</dbReference>
<dbReference type="InterPro" id="IPR011009">
    <property type="entry name" value="Kinase-like_dom_sf"/>
</dbReference>
<evidence type="ECO:0000256" key="2">
    <source>
        <dbReference type="SAM" id="Phobius"/>
    </source>
</evidence>
<comment type="caution">
    <text evidence="4">The sequence shown here is derived from an EMBL/GenBank/DDBJ whole genome shotgun (WGS) entry which is preliminary data.</text>
</comment>
<keyword evidence="4" id="KW-0418">Kinase</keyword>
<dbReference type="InterPro" id="IPR000719">
    <property type="entry name" value="Prot_kinase_dom"/>
</dbReference>
<feature type="transmembrane region" description="Helical" evidence="2">
    <location>
        <begin position="558"/>
        <end position="578"/>
    </location>
</feature>
<sequence length="590" mass="67021">MRLSSIPQLYRNMNRGAEIVAVLSRYGLADWIQQFNIDFAKGILKAKDGELLAKYTREARIRMAISDLGPTYIKLGQILSTRPDIVGVELADELKKLQADVPADPFHIVRKTLEAELCQSIESIFARFDETPIASASIGQVHLAELLDGKTVVVKVQHADIEKKVNEDLDILAGFASLAERLPEFAPYHPVTTVAEFQRALRRELDYGREERNMLQFAAQFNDDETVSIPEVYSEYCTSRVLTMEYVEGVKLSHREALLEMGVNLPEVARRGAELYVRMIFDLGFYHADPHPGNILILPGDVIGLLDFGMVGRIDDRLREEMEDLLVGLTSSDSDMLASVIMRWGTLPKHLDENNLRREVSDFINDYANRPLDKMNFGEVINDMFRIIRHYQIALPPQVAMLLKTMVMLDGTGRMLDPDFNLVGLLQKHRRRIMMKRFSPMRRIRKWTRFYREVERLAEVAPRRVSEMLEQIRTGKFDVHLDLRMLGPTVNRLVTGIIASSLFLGSSLMLSMKVPPLLFHERGTRTHVESPLNPVENAEEEIKSVVAEDAAYMGMRDISIVGMSGIIISFGISLRLLLAINKSGHLDRSE</sequence>
<comment type="similarity">
    <text evidence="1">Belongs to the protein kinase superfamily. ADCK protein kinase family.</text>
</comment>
<dbReference type="GO" id="GO:0004672">
    <property type="term" value="F:protein kinase activity"/>
    <property type="evidence" value="ECO:0007669"/>
    <property type="project" value="InterPro"/>
</dbReference>
<dbReference type="GO" id="GO:0005524">
    <property type="term" value="F:ATP binding"/>
    <property type="evidence" value="ECO:0007669"/>
    <property type="project" value="InterPro"/>
</dbReference>
<keyword evidence="2" id="KW-1133">Transmembrane helix</keyword>
<keyword evidence="5" id="KW-1185">Reference proteome</keyword>
<dbReference type="InterPro" id="IPR050154">
    <property type="entry name" value="UbiB_kinase"/>
</dbReference>
<keyword evidence="4" id="KW-0808">Transferase</keyword>
<evidence type="ECO:0000259" key="3">
    <source>
        <dbReference type="PROSITE" id="PS50011"/>
    </source>
</evidence>
<dbReference type="PANTHER" id="PTHR10566">
    <property type="entry name" value="CHAPERONE-ACTIVITY OF BC1 COMPLEX CABC1 -RELATED"/>
    <property type="match status" value="1"/>
</dbReference>
<evidence type="ECO:0000313" key="4">
    <source>
        <dbReference type="EMBL" id="MCC9632105.1"/>
    </source>
</evidence>
<dbReference type="CDD" id="cd05121">
    <property type="entry name" value="ABC1_ADCK3-like"/>
    <property type="match status" value="1"/>
</dbReference>
<dbReference type="AlphaFoldDB" id="A0A9X1MTG9"/>
<accession>A0A9X1MTG9</accession>
<evidence type="ECO:0000313" key="5">
    <source>
        <dbReference type="Proteomes" id="UP001139103"/>
    </source>
</evidence>
<gene>
    <name evidence="4" type="ORF">LOC68_27235</name>
</gene>
<dbReference type="SUPFAM" id="SSF56112">
    <property type="entry name" value="Protein kinase-like (PK-like)"/>
    <property type="match status" value="1"/>
</dbReference>
<keyword evidence="2" id="KW-0472">Membrane</keyword>
<dbReference type="Pfam" id="PF03109">
    <property type="entry name" value="ABC1"/>
    <property type="match status" value="1"/>
</dbReference>
<evidence type="ECO:0000256" key="1">
    <source>
        <dbReference type="ARBA" id="ARBA00009670"/>
    </source>
</evidence>
<dbReference type="PROSITE" id="PS50011">
    <property type="entry name" value="PROTEIN_KINASE_DOM"/>
    <property type="match status" value="1"/>
</dbReference>
<keyword evidence="2" id="KW-0812">Transmembrane</keyword>
<dbReference type="PANTHER" id="PTHR10566:SF113">
    <property type="entry name" value="PROTEIN ACTIVITY OF BC1 COMPLEX KINASE 7, CHLOROPLASTIC"/>
    <property type="match status" value="1"/>
</dbReference>
<organism evidence="4 5">
    <name type="scientific">Blastopirellula sediminis</name>
    <dbReference type="NCBI Taxonomy" id="2894196"/>
    <lineage>
        <taxon>Bacteria</taxon>
        <taxon>Pseudomonadati</taxon>
        <taxon>Planctomycetota</taxon>
        <taxon>Planctomycetia</taxon>
        <taxon>Pirellulales</taxon>
        <taxon>Pirellulaceae</taxon>
        <taxon>Blastopirellula</taxon>
    </lineage>
</organism>
<proteinExistence type="inferred from homology"/>
<protein>
    <submittedName>
        <fullName evidence="4">AarF/ABC1/UbiB kinase family protein</fullName>
    </submittedName>
</protein>
<dbReference type="Proteomes" id="UP001139103">
    <property type="component" value="Unassembled WGS sequence"/>
</dbReference>
<dbReference type="EMBL" id="JAJKFT010000010">
    <property type="protein sequence ID" value="MCC9632105.1"/>
    <property type="molecule type" value="Genomic_DNA"/>
</dbReference>
<dbReference type="RefSeq" id="WP_230224961.1">
    <property type="nucleotide sequence ID" value="NZ_JAJKFT010000010.1"/>
</dbReference>
<reference evidence="4" key="1">
    <citation type="submission" date="2021-11" db="EMBL/GenBank/DDBJ databases">
        <title>Genome sequence.</title>
        <authorList>
            <person name="Sun Q."/>
        </authorList>
    </citation>
    <scope>NUCLEOTIDE SEQUENCE</scope>
    <source>
        <strain evidence="4">JC732</strain>
    </source>
</reference>
<name>A0A9X1MTG9_9BACT</name>